<name>A0A9P4XL19_9HYPO</name>
<dbReference type="AlphaFoldDB" id="A0A9P4XL19"/>
<protein>
    <submittedName>
        <fullName evidence="1">Uncharacterized protein</fullName>
    </submittedName>
</protein>
<comment type="caution">
    <text evidence="1">The sequence shown here is derived from an EMBL/GenBank/DDBJ whole genome shotgun (WGS) entry which is preliminary data.</text>
</comment>
<reference evidence="1 2" key="1">
    <citation type="submission" date="2018-06" db="EMBL/GenBank/DDBJ databases">
        <title>Genome analysis of cellulolytic fungus Trichoderma lentiforme CFAM-422.</title>
        <authorList>
            <person name="Steindorff A.S."/>
            <person name="Formighieri E.F."/>
            <person name="Midorikawa G.E.O."/>
            <person name="Tamietti M.S."/>
            <person name="Ramos E.Z."/>
            <person name="Silva A.S."/>
            <person name="Bon E.P.S."/>
            <person name="Mendes T.D."/>
            <person name="Damaso M.C.T."/>
            <person name="Favaro L.C.L."/>
        </authorList>
    </citation>
    <scope>NUCLEOTIDE SEQUENCE [LARGE SCALE GENOMIC DNA]</scope>
    <source>
        <strain evidence="1 2">CFAM-422</strain>
    </source>
</reference>
<keyword evidence="2" id="KW-1185">Reference proteome</keyword>
<proteinExistence type="predicted"/>
<evidence type="ECO:0000313" key="2">
    <source>
        <dbReference type="Proteomes" id="UP000801864"/>
    </source>
</evidence>
<evidence type="ECO:0000313" key="1">
    <source>
        <dbReference type="EMBL" id="KAF3075244.1"/>
    </source>
</evidence>
<gene>
    <name evidence="1" type="ORF">CFAM422_001957</name>
</gene>
<organism evidence="1 2">
    <name type="scientific">Trichoderma lentiforme</name>
    <dbReference type="NCBI Taxonomy" id="1567552"/>
    <lineage>
        <taxon>Eukaryota</taxon>
        <taxon>Fungi</taxon>
        <taxon>Dikarya</taxon>
        <taxon>Ascomycota</taxon>
        <taxon>Pezizomycotina</taxon>
        <taxon>Sordariomycetes</taxon>
        <taxon>Hypocreomycetidae</taxon>
        <taxon>Hypocreales</taxon>
        <taxon>Hypocreaceae</taxon>
        <taxon>Trichoderma</taxon>
    </lineage>
</organism>
<dbReference type="EMBL" id="QLNT01000003">
    <property type="protein sequence ID" value="KAF3075244.1"/>
    <property type="molecule type" value="Genomic_DNA"/>
</dbReference>
<dbReference type="Proteomes" id="UP000801864">
    <property type="component" value="Unassembled WGS sequence"/>
</dbReference>
<sequence>MCAHNAIASPTMAMRPTAALAKAVGTEAGLDVDDDVVVRVPVIVVKEGELDEASRFSARFAGAVDVDDANAAVEEVNDVEEGDECSMDEVDSMNRVGSTSSKGIVVASTALVPYG</sequence>
<accession>A0A9P4XL19</accession>